<keyword evidence="1" id="KW-0727">SH2 domain</keyword>
<comment type="caution">
    <text evidence="3">The sequence shown here is derived from an EMBL/GenBank/DDBJ whole genome shotgun (WGS) entry which is preliminary data.</text>
</comment>
<dbReference type="EMBL" id="JAOTOJ010000006">
    <property type="protein sequence ID" value="KAK9399775.1"/>
    <property type="molecule type" value="Genomic_DNA"/>
</dbReference>
<dbReference type="AlphaFoldDB" id="A0AAW1BCI9"/>
<reference evidence="3 4" key="1">
    <citation type="journal article" date="2024" name="Proc. Natl. Acad. Sci. U.S.A.">
        <title>The genetic regulatory architecture and epigenomic basis for age-related changes in rattlesnake venom.</title>
        <authorList>
            <person name="Hogan M.P."/>
            <person name="Holding M.L."/>
            <person name="Nystrom G.S."/>
            <person name="Colston T.J."/>
            <person name="Bartlett D.A."/>
            <person name="Mason A.J."/>
            <person name="Ellsworth S.A."/>
            <person name="Rautsaw R.M."/>
            <person name="Lawrence K.C."/>
            <person name="Strickland J.L."/>
            <person name="He B."/>
            <person name="Fraser P."/>
            <person name="Margres M.J."/>
            <person name="Gilbert D.M."/>
            <person name="Gibbs H.L."/>
            <person name="Parkinson C.L."/>
            <person name="Rokyta D.R."/>
        </authorList>
    </citation>
    <scope>NUCLEOTIDE SEQUENCE [LARGE SCALE GENOMIC DNA]</scope>
    <source>
        <strain evidence="3">DRR0105</strain>
    </source>
</reference>
<evidence type="ECO:0000313" key="3">
    <source>
        <dbReference type="EMBL" id="KAK9399775.1"/>
    </source>
</evidence>
<name>A0AAW1BCI9_CROAD</name>
<feature type="region of interest" description="Disordered" evidence="2">
    <location>
        <begin position="103"/>
        <end position="122"/>
    </location>
</feature>
<accession>A0AAW1BCI9</accession>
<sequence>MTCNRVTPLSELFRYRRAPDSKSRLPAAALRSCLLGVHASHEYFLLRVAGLVAVASLPTASPFKKHRAKETSIPPFWVLPRLLARPKTAAALGVHRKGGEGVHLGGSRAAGPCGRRSDGLGQQPGALVRVRHSVLSSSRRGLCPQMTLRSAESSDGADRAGAEWEAGGAAAEPAERERLDSALRELRCAGWYWGSMSVAEAKERLQETSEGTFLEYRYRV</sequence>
<feature type="region of interest" description="Disordered" evidence="2">
    <location>
        <begin position="145"/>
        <end position="175"/>
    </location>
</feature>
<evidence type="ECO:0000313" key="4">
    <source>
        <dbReference type="Proteomes" id="UP001474421"/>
    </source>
</evidence>
<dbReference type="PANTHER" id="PTHR10155:SF7">
    <property type="entry name" value="SUPPRESSOR OF CYTOKINE SIGNALING 2"/>
    <property type="match status" value="1"/>
</dbReference>
<dbReference type="GO" id="GO:0005942">
    <property type="term" value="C:phosphatidylinositol 3-kinase complex"/>
    <property type="evidence" value="ECO:0007669"/>
    <property type="project" value="TreeGrafter"/>
</dbReference>
<protein>
    <submittedName>
        <fullName evidence="3">Suppressor of cytokine signaling 2</fullName>
    </submittedName>
</protein>
<keyword evidence="4" id="KW-1185">Reference proteome</keyword>
<dbReference type="Proteomes" id="UP001474421">
    <property type="component" value="Unassembled WGS sequence"/>
</dbReference>
<organism evidence="3 4">
    <name type="scientific">Crotalus adamanteus</name>
    <name type="common">Eastern diamondback rattlesnake</name>
    <dbReference type="NCBI Taxonomy" id="8729"/>
    <lineage>
        <taxon>Eukaryota</taxon>
        <taxon>Metazoa</taxon>
        <taxon>Chordata</taxon>
        <taxon>Craniata</taxon>
        <taxon>Vertebrata</taxon>
        <taxon>Euteleostomi</taxon>
        <taxon>Lepidosauria</taxon>
        <taxon>Squamata</taxon>
        <taxon>Bifurcata</taxon>
        <taxon>Unidentata</taxon>
        <taxon>Episquamata</taxon>
        <taxon>Toxicofera</taxon>
        <taxon>Serpentes</taxon>
        <taxon>Colubroidea</taxon>
        <taxon>Viperidae</taxon>
        <taxon>Crotalinae</taxon>
        <taxon>Crotalus</taxon>
    </lineage>
</organism>
<evidence type="ECO:0000256" key="2">
    <source>
        <dbReference type="SAM" id="MobiDB-lite"/>
    </source>
</evidence>
<gene>
    <name evidence="3" type="ORF">NXF25_012794</name>
</gene>
<proteinExistence type="predicted"/>
<dbReference type="PANTHER" id="PTHR10155">
    <property type="entry name" value="PHOSPHATIDYLINOSITOL 3-KINASE REGULATORY SUBUNIT"/>
    <property type="match status" value="1"/>
</dbReference>
<feature type="compositionally biased region" description="Low complexity" evidence="2">
    <location>
        <begin position="163"/>
        <end position="172"/>
    </location>
</feature>
<dbReference type="GO" id="GO:0046935">
    <property type="term" value="F:1-phosphatidylinositol-3-kinase regulator activity"/>
    <property type="evidence" value="ECO:0007669"/>
    <property type="project" value="TreeGrafter"/>
</dbReference>
<dbReference type="InterPro" id="IPR036860">
    <property type="entry name" value="SH2_dom_sf"/>
</dbReference>
<dbReference type="GO" id="GO:0046854">
    <property type="term" value="P:phosphatidylinositol phosphate biosynthetic process"/>
    <property type="evidence" value="ECO:0007669"/>
    <property type="project" value="TreeGrafter"/>
</dbReference>
<dbReference type="SUPFAM" id="SSF55550">
    <property type="entry name" value="SH2 domain"/>
    <property type="match status" value="1"/>
</dbReference>
<evidence type="ECO:0000256" key="1">
    <source>
        <dbReference type="ARBA" id="ARBA00022999"/>
    </source>
</evidence>
<dbReference type="Gene3D" id="3.30.505.10">
    <property type="entry name" value="SH2 domain"/>
    <property type="match status" value="1"/>
</dbReference>